<comment type="caution">
    <text evidence="2">The sequence shown here is derived from an EMBL/GenBank/DDBJ whole genome shotgun (WGS) entry which is preliminary data.</text>
</comment>
<name>A0A5M6ZSP2_9PROT</name>
<dbReference type="Proteomes" id="UP000325122">
    <property type="component" value="Unassembled WGS sequence"/>
</dbReference>
<sequence length="191" mass="21662">MARVRDYKAEYRRRMERADERGLTRSQARGHPKRGEPLASNIGRLPKADDALNMAISRMRRGEALSRAAKTAKVSPKRLRRYLNLHNMATRQGRTWRIYDERMRQVPIRSKGALKKITVKGAKAAAKAGGAWDAQGRMLATHDTDRLGALQGEGLTDIHGQFHPFETDPNTLYQLADMDGDAFRELYQIFG</sequence>
<accession>A0A5M6ZSP2</accession>
<evidence type="ECO:0000313" key="3">
    <source>
        <dbReference type="Proteomes" id="UP000325122"/>
    </source>
</evidence>
<organism evidence="2 3">
    <name type="scientific">Alkalicaulis satelles</name>
    <dbReference type="NCBI Taxonomy" id="2609175"/>
    <lineage>
        <taxon>Bacteria</taxon>
        <taxon>Pseudomonadati</taxon>
        <taxon>Pseudomonadota</taxon>
        <taxon>Alphaproteobacteria</taxon>
        <taxon>Maricaulales</taxon>
        <taxon>Maricaulaceae</taxon>
        <taxon>Alkalicaulis</taxon>
    </lineage>
</organism>
<evidence type="ECO:0000256" key="1">
    <source>
        <dbReference type="SAM" id="MobiDB-lite"/>
    </source>
</evidence>
<gene>
    <name evidence="2" type="ORF">F1654_05010</name>
</gene>
<evidence type="ECO:0000313" key="2">
    <source>
        <dbReference type="EMBL" id="KAA5805341.1"/>
    </source>
</evidence>
<reference evidence="2 3" key="1">
    <citation type="submission" date="2019-09" db="EMBL/GenBank/DDBJ databases">
        <authorList>
            <person name="Kevbrin V."/>
            <person name="Grouzdev D.S."/>
        </authorList>
    </citation>
    <scope>NUCLEOTIDE SEQUENCE [LARGE SCALE GENOMIC DNA]</scope>
    <source>
        <strain evidence="2 3">G-192</strain>
    </source>
</reference>
<proteinExistence type="predicted"/>
<feature type="region of interest" description="Disordered" evidence="1">
    <location>
        <begin position="16"/>
        <end position="40"/>
    </location>
</feature>
<dbReference type="AlphaFoldDB" id="A0A5M6ZSP2"/>
<dbReference type="EMBL" id="VWOJ01000001">
    <property type="protein sequence ID" value="KAA5805341.1"/>
    <property type="molecule type" value="Genomic_DNA"/>
</dbReference>
<dbReference type="RefSeq" id="WP_150022373.1">
    <property type="nucleotide sequence ID" value="NZ_VWOJ01000001.1"/>
</dbReference>
<protein>
    <submittedName>
        <fullName evidence="2">Uncharacterized protein</fullName>
    </submittedName>
</protein>
<keyword evidence="3" id="KW-1185">Reference proteome</keyword>